<dbReference type="GeneID" id="4702640"/>
<feature type="transmembrane region" description="Helical" evidence="3">
    <location>
        <begin position="322"/>
        <end position="342"/>
    </location>
</feature>
<dbReference type="OrthoDB" id="6509908at2759"/>
<dbReference type="InterPro" id="IPR020846">
    <property type="entry name" value="MFS_dom"/>
</dbReference>
<keyword evidence="3" id="KW-0812">Transmembrane</keyword>
<dbReference type="eggNOG" id="KOG2504">
    <property type="taxonomic scope" value="Eukaryota"/>
</dbReference>
<feature type="transmembrane region" description="Helical" evidence="3">
    <location>
        <begin position="33"/>
        <end position="54"/>
    </location>
</feature>
<feature type="transmembrane region" description="Helical" evidence="3">
    <location>
        <begin position="74"/>
        <end position="96"/>
    </location>
</feature>
<feature type="domain" description="Major facilitator superfamily (MFS) profile" evidence="4">
    <location>
        <begin position="36"/>
        <end position="413"/>
    </location>
</feature>
<feature type="transmembrane region" description="Helical" evidence="3">
    <location>
        <begin position="233"/>
        <end position="258"/>
    </location>
</feature>
<evidence type="ECO:0000256" key="1">
    <source>
        <dbReference type="ARBA" id="ARBA00004141"/>
    </source>
</evidence>
<feature type="transmembrane region" description="Helical" evidence="3">
    <location>
        <begin position="159"/>
        <end position="180"/>
    </location>
</feature>
<dbReference type="RefSeq" id="XP_001270434.1">
    <property type="nucleotide sequence ID" value="XM_001270433.1"/>
</dbReference>
<reference evidence="5 6" key="1">
    <citation type="journal article" date="2008" name="PLoS Genet.">
        <title>Genomic islands in the pathogenic filamentous fungus Aspergillus fumigatus.</title>
        <authorList>
            <person name="Fedorova N.D."/>
            <person name="Khaldi N."/>
            <person name="Joardar V.S."/>
            <person name="Maiti R."/>
            <person name="Amedeo P."/>
            <person name="Anderson M.J."/>
            <person name="Crabtree J."/>
            <person name="Silva J.C."/>
            <person name="Badger J.H."/>
            <person name="Albarraq A."/>
            <person name="Angiuoli S."/>
            <person name="Bussey H."/>
            <person name="Bowyer P."/>
            <person name="Cotty P.J."/>
            <person name="Dyer P.S."/>
            <person name="Egan A."/>
            <person name="Galens K."/>
            <person name="Fraser-Liggett C.M."/>
            <person name="Haas B.J."/>
            <person name="Inman J.M."/>
            <person name="Kent R."/>
            <person name="Lemieux S."/>
            <person name="Malavazi I."/>
            <person name="Orvis J."/>
            <person name="Roemer T."/>
            <person name="Ronning C.M."/>
            <person name="Sundaram J.P."/>
            <person name="Sutton G."/>
            <person name="Turner G."/>
            <person name="Venter J.C."/>
            <person name="White O.R."/>
            <person name="Whitty B.R."/>
            <person name="Youngman P."/>
            <person name="Wolfe K.H."/>
            <person name="Goldman G.H."/>
            <person name="Wortman J.R."/>
            <person name="Jiang B."/>
            <person name="Denning D.W."/>
            <person name="Nierman W.C."/>
        </authorList>
    </citation>
    <scope>NUCLEOTIDE SEQUENCE [LARGE SCALE GENOMIC DNA]</scope>
    <source>
        <strain evidence="6">ATCC 1007 / CBS 513.65 / DSM 816 / NCTC 3887 / NRRL 1</strain>
    </source>
</reference>
<feature type="transmembrane region" description="Helical" evidence="3">
    <location>
        <begin position="363"/>
        <end position="383"/>
    </location>
</feature>
<evidence type="ECO:0000313" key="5">
    <source>
        <dbReference type="EMBL" id="EAW09008.1"/>
    </source>
</evidence>
<dbReference type="AlphaFoldDB" id="A1CLM9"/>
<sequence length="422" mass="45407">MAQSKATDVEAVEPEQKASVNDVTSIPDGGLKAWIQVFAAFFVYFSTWGNLNTFGAYQTYYETQALFSASSSTISWIGSVQSSLLLILGLATGPLYDAGYFRVLMHSGAFLIVFGTMMISLCREYWQVLLAQGFCVGIGTGLVFIPGVAIISTYFSNRLALATGVAAAGSGLGGIIYPIIFHRLIDRIGFGWTVRAIGLVIFVSLLIPLLIFRVRVKPAGKRKILDLPAFKEPAYTVFVLGAMLAYITINIPFYYIQYFALTKHLAAGDLPFYLLSIITTGSIFGRILPNYLANKIGAFNIISICSIICGGTVVALVDMSNLPGAVIVSLLYGFFSGAVVSLPPTCFVKLSPDRSLIGTRMGMGYGVMMIGNLIGSPVAGAILQDRGFNAMWIFGGVTSMAGGIVMMISRCIQGKWEVFAKV</sequence>
<dbReference type="PANTHER" id="PTHR11360:SF234">
    <property type="entry name" value="MFS-TYPE TRANSPORTER DBAD-RELATED"/>
    <property type="match status" value="1"/>
</dbReference>
<keyword evidence="3" id="KW-0472">Membrane</keyword>
<accession>A1CLM9</accession>
<dbReference type="Gene3D" id="1.20.1250.20">
    <property type="entry name" value="MFS general substrate transporter like domains"/>
    <property type="match status" value="1"/>
</dbReference>
<feature type="transmembrane region" description="Helical" evidence="3">
    <location>
        <begin position="192"/>
        <end position="212"/>
    </location>
</feature>
<dbReference type="GO" id="GO:0022857">
    <property type="term" value="F:transmembrane transporter activity"/>
    <property type="evidence" value="ECO:0007669"/>
    <property type="project" value="InterPro"/>
</dbReference>
<dbReference type="VEuPathDB" id="FungiDB:ACLA_077550"/>
<dbReference type="OMA" id="SICHEYY"/>
<evidence type="ECO:0000259" key="4">
    <source>
        <dbReference type="PROSITE" id="PS50850"/>
    </source>
</evidence>
<dbReference type="SUPFAM" id="SSF103473">
    <property type="entry name" value="MFS general substrate transporter"/>
    <property type="match status" value="1"/>
</dbReference>
<evidence type="ECO:0000313" key="6">
    <source>
        <dbReference type="Proteomes" id="UP000006701"/>
    </source>
</evidence>
<evidence type="ECO:0000256" key="2">
    <source>
        <dbReference type="ARBA" id="ARBA00006727"/>
    </source>
</evidence>
<dbReference type="EMBL" id="DS027057">
    <property type="protein sequence ID" value="EAW09008.1"/>
    <property type="molecule type" value="Genomic_DNA"/>
</dbReference>
<proteinExistence type="inferred from homology"/>
<dbReference type="PROSITE" id="PS50850">
    <property type="entry name" value="MFS"/>
    <property type="match status" value="1"/>
</dbReference>
<dbReference type="InterPro" id="IPR011701">
    <property type="entry name" value="MFS"/>
</dbReference>
<evidence type="ECO:0000256" key="3">
    <source>
        <dbReference type="SAM" id="Phobius"/>
    </source>
</evidence>
<feature type="transmembrane region" description="Helical" evidence="3">
    <location>
        <begin position="296"/>
        <end position="316"/>
    </location>
</feature>
<dbReference type="InterPro" id="IPR050327">
    <property type="entry name" value="Proton-linked_MCT"/>
</dbReference>
<feature type="transmembrane region" description="Helical" evidence="3">
    <location>
        <begin position="389"/>
        <end position="408"/>
    </location>
</feature>
<dbReference type="InterPro" id="IPR036259">
    <property type="entry name" value="MFS_trans_sf"/>
</dbReference>
<dbReference type="Pfam" id="PF07690">
    <property type="entry name" value="MFS_1"/>
    <property type="match status" value="1"/>
</dbReference>
<gene>
    <name evidence="5" type="ORF">ACLA_077550</name>
</gene>
<keyword evidence="3" id="KW-1133">Transmembrane helix</keyword>
<feature type="transmembrane region" description="Helical" evidence="3">
    <location>
        <begin position="270"/>
        <end position="289"/>
    </location>
</feature>
<dbReference type="Proteomes" id="UP000006701">
    <property type="component" value="Unassembled WGS sequence"/>
</dbReference>
<feature type="transmembrane region" description="Helical" evidence="3">
    <location>
        <begin position="127"/>
        <end position="152"/>
    </location>
</feature>
<comment type="subcellular location">
    <subcellularLocation>
        <location evidence="1">Membrane</location>
        <topology evidence="1">Multi-pass membrane protein</topology>
    </subcellularLocation>
</comment>
<dbReference type="GO" id="GO:0016020">
    <property type="term" value="C:membrane"/>
    <property type="evidence" value="ECO:0007669"/>
    <property type="project" value="UniProtKB-SubCell"/>
</dbReference>
<dbReference type="KEGG" id="act:ACLA_077550"/>
<feature type="transmembrane region" description="Helical" evidence="3">
    <location>
        <begin position="103"/>
        <end position="121"/>
    </location>
</feature>
<keyword evidence="6" id="KW-1185">Reference proteome</keyword>
<protein>
    <submittedName>
        <fullName evidence="5">Monocarboxylate permease, putative</fullName>
    </submittedName>
</protein>
<comment type="similarity">
    <text evidence="2">Belongs to the major facilitator superfamily. Monocarboxylate porter (TC 2.A.1.13) family.</text>
</comment>
<organism evidence="5 6">
    <name type="scientific">Aspergillus clavatus (strain ATCC 1007 / CBS 513.65 / DSM 816 / NCTC 3887 / NRRL 1 / QM 1276 / 107)</name>
    <dbReference type="NCBI Taxonomy" id="344612"/>
    <lineage>
        <taxon>Eukaryota</taxon>
        <taxon>Fungi</taxon>
        <taxon>Dikarya</taxon>
        <taxon>Ascomycota</taxon>
        <taxon>Pezizomycotina</taxon>
        <taxon>Eurotiomycetes</taxon>
        <taxon>Eurotiomycetidae</taxon>
        <taxon>Eurotiales</taxon>
        <taxon>Aspergillaceae</taxon>
        <taxon>Aspergillus</taxon>
        <taxon>Aspergillus subgen. Fumigati</taxon>
    </lineage>
</organism>
<dbReference type="HOGENOM" id="CLU_001265_1_1_1"/>
<name>A1CLM9_ASPCL</name>
<dbReference type="PANTHER" id="PTHR11360">
    <property type="entry name" value="MONOCARBOXYLATE TRANSPORTER"/>
    <property type="match status" value="1"/>
</dbReference>